<dbReference type="EMBL" id="JACEFO010001866">
    <property type="protein sequence ID" value="KAF8698222.1"/>
    <property type="molecule type" value="Genomic_DNA"/>
</dbReference>
<dbReference type="PANTHER" id="PTHR34546">
    <property type="entry name" value="OS06G0153600 PROTEIN"/>
    <property type="match status" value="1"/>
</dbReference>
<reference evidence="2" key="1">
    <citation type="submission" date="2020-07" db="EMBL/GenBank/DDBJ databases">
        <title>Genome sequence and genetic diversity analysis of an under-domesticated orphan crop, white fonio (Digitaria exilis).</title>
        <authorList>
            <person name="Bennetzen J.L."/>
            <person name="Chen S."/>
            <person name="Ma X."/>
            <person name="Wang X."/>
            <person name="Yssel A.E.J."/>
            <person name="Chaluvadi S.R."/>
            <person name="Johnson M."/>
            <person name="Gangashetty P."/>
            <person name="Hamidou F."/>
            <person name="Sanogo M.D."/>
            <person name="Zwaenepoel A."/>
            <person name="Wallace J."/>
            <person name="Van De Peer Y."/>
            <person name="Van Deynze A."/>
        </authorList>
    </citation>
    <scope>NUCLEOTIDE SEQUENCE</scope>
    <source>
        <tissue evidence="2">Leaves</tissue>
    </source>
</reference>
<sequence>MPRGRRPPPRPRPAPVVAGDRRLAEEVLYLHSLWRRGPPGAAPAPTQPPSSSAARNQTETTKRKRPAVAARKAKTIELKRLRREATATAAAGPKDNGFEWPVAPSPPNSSPKAWSDAAPPSTSTPAKPPPPPPSPGARAQREALRAAAEFLSNRGSSSDNDDDDAGSESDGEEDAAGFITGLFVRDAALRGHYERGWEEGQFECLACAGGKKKAGRRFKGCAALVQHAGAGPTRYGRSRAHRALAAVVCRVLGWDVARLPSIVIDPRGTLGQALAAEEATAGAQLAEVTGLSIESFEFAAEILRFDCLLNLIRFLISGQ</sequence>
<proteinExistence type="predicted"/>
<feature type="region of interest" description="Disordered" evidence="1">
    <location>
        <begin position="35"/>
        <end position="174"/>
    </location>
</feature>
<keyword evidence="3" id="KW-1185">Reference proteome</keyword>
<feature type="compositionally biased region" description="Pro residues" evidence="1">
    <location>
        <begin position="126"/>
        <end position="135"/>
    </location>
</feature>
<organism evidence="2 3">
    <name type="scientific">Digitaria exilis</name>
    <dbReference type="NCBI Taxonomy" id="1010633"/>
    <lineage>
        <taxon>Eukaryota</taxon>
        <taxon>Viridiplantae</taxon>
        <taxon>Streptophyta</taxon>
        <taxon>Embryophyta</taxon>
        <taxon>Tracheophyta</taxon>
        <taxon>Spermatophyta</taxon>
        <taxon>Magnoliopsida</taxon>
        <taxon>Liliopsida</taxon>
        <taxon>Poales</taxon>
        <taxon>Poaceae</taxon>
        <taxon>PACMAD clade</taxon>
        <taxon>Panicoideae</taxon>
        <taxon>Panicodae</taxon>
        <taxon>Paniceae</taxon>
        <taxon>Anthephorinae</taxon>
        <taxon>Digitaria</taxon>
    </lineage>
</organism>
<comment type="caution">
    <text evidence="2">The sequence shown here is derived from an EMBL/GenBank/DDBJ whole genome shotgun (WGS) entry which is preliminary data.</text>
</comment>
<protein>
    <submittedName>
        <fullName evidence="2">Uncharacterized protein</fullName>
    </submittedName>
</protein>
<feature type="compositionally biased region" description="Basic and acidic residues" evidence="1">
    <location>
        <begin position="74"/>
        <end position="85"/>
    </location>
</feature>
<feature type="compositionally biased region" description="Acidic residues" evidence="1">
    <location>
        <begin position="159"/>
        <end position="174"/>
    </location>
</feature>
<dbReference type="PANTHER" id="PTHR34546:SF3">
    <property type="entry name" value="OS06G0153600 PROTEIN"/>
    <property type="match status" value="1"/>
</dbReference>
<accession>A0A835EN55</accession>
<dbReference type="AlphaFoldDB" id="A0A835EN55"/>
<dbReference type="Proteomes" id="UP000636709">
    <property type="component" value="Unassembled WGS sequence"/>
</dbReference>
<evidence type="ECO:0000313" key="2">
    <source>
        <dbReference type="EMBL" id="KAF8698222.1"/>
    </source>
</evidence>
<gene>
    <name evidence="2" type="ORF">HU200_035743</name>
</gene>
<name>A0A835EN55_9POAL</name>
<evidence type="ECO:0000256" key="1">
    <source>
        <dbReference type="SAM" id="MobiDB-lite"/>
    </source>
</evidence>
<evidence type="ECO:0000313" key="3">
    <source>
        <dbReference type="Proteomes" id="UP000636709"/>
    </source>
</evidence>
<dbReference type="OrthoDB" id="1929495at2759"/>